<evidence type="ECO:0000313" key="3">
    <source>
        <dbReference type="EMBL" id="KAK0510945.1"/>
    </source>
</evidence>
<organism evidence="3 4">
    <name type="scientific">Cladonia borealis</name>
    <dbReference type="NCBI Taxonomy" id="184061"/>
    <lineage>
        <taxon>Eukaryota</taxon>
        <taxon>Fungi</taxon>
        <taxon>Dikarya</taxon>
        <taxon>Ascomycota</taxon>
        <taxon>Pezizomycotina</taxon>
        <taxon>Lecanoromycetes</taxon>
        <taxon>OSLEUM clade</taxon>
        <taxon>Lecanoromycetidae</taxon>
        <taxon>Lecanorales</taxon>
        <taxon>Lecanorineae</taxon>
        <taxon>Cladoniaceae</taxon>
        <taxon>Cladonia</taxon>
    </lineage>
</organism>
<dbReference type="Proteomes" id="UP001166286">
    <property type="component" value="Unassembled WGS sequence"/>
</dbReference>
<evidence type="ECO:0000256" key="1">
    <source>
        <dbReference type="SAM" id="MobiDB-lite"/>
    </source>
</evidence>
<dbReference type="InterPro" id="IPR003593">
    <property type="entry name" value="AAA+_ATPase"/>
</dbReference>
<protein>
    <recommendedName>
        <fullName evidence="2">AAA+ ATPase domain-containing protein</fullName>
    </recommendedName>
</protein>
<accession>A0AA39V7T8</accession>
<dbReference type="EMBL" id="JAFEKC020000014">
    <property type="protein sequence ID" value="KAK0510945.1"/>
    <property type="molecule type" value="Genomic_DNA"/>
</dbReference>
<dbReference type="Pfam" id="PF00004">
    <property type="entry name" value="AAA"/>
    <property type="match status" value="1"/>
</dbReference>
<dbReference type="SUPFAM" id="SSF52540">
    <property type="entry name" value="P-loop containing nucleoside triphosphate hydrolases"/>
    <property type="match status" value="1"/>
</dbReference>
<gene>
    <name evidence="3" type="ORF">JMJ35_006497</name>
</gene>
<reference evidence="3" key="1">
    <citation type="submission" date="2023-03" db="EMBL/GenBank/DDBJ databases">
        <title>Complete genome of Cladonia borealis.</title>
        <authorList>
            <person name="Park H."/>
        </authorList>
    </citation>
    <scope>NUCLEOTIDE SEQUENCE</scope>
    <source>
        <strain evidence="3">ANT050790</strain>
    </source>
</reference>
<dbReference type="InterPro" id="IPR003959">
    <property type="entry name" value="ATPase_AAA_core"/>
</dbReference>
<dbReference type="PANTHER" id="PTHR46411">
    <property type="entry name" value="FAMILY ATPASE, PUTATIVE-RELATED"/>
    <property type="match status" value="1"/>
</dbReference>
<dbReference type="PANTHER" id="PTHR46411:SF2">
    <property type="entry name" value="AAA+ ATPASE DOMAIN-CONTAINING PROTEIN"/>
    <property type="match status" value="1"/>
</dbReference>
<name>A0AA39V7T8_9LECA</name>
<proteinExistence type="predicted"/>
<dbReference type="GO" id="GO:0005524">
    <property type="term" value="F:ATP binding"/>
    <property type="evidence" value="ECO:0007669"/>
    <property type="project" value="InterPro"/>
</dbReference>
<sequence length="660" mass="74864">MSLAGGIIPPTYNFRPTDKTPTAEANPPDDSYGNIQWSRYLRGNSTKEDLKLSVCRVNEVYNKKTHRYHLVKASKPDQQKLSSKYILVLRHTFSRDGSPTGTYVDIRGDFIRDILADIYRDAENVHLAKEKASLQLRYLYYAFDELKERTQGILDEELEAKDLKAYQKGHSELLKQSAAALMLTIEEFGTTMEAVGNLVVTCDITFDVIWTLFPPNEVVFALDKLAEKRVYWAHGHEYQKEQDGSLTLRIDCGYVDDDGKKIGRAQATIIKIPQFEGKRKITDLPIFPLKYHPEKNEIREELLARGRTRLEFREQRFHEYNGLGLTEVESADGERHLSKFNSRGRIVIDHGVYAQMQANDSFVPYIEKAIAEQDLTDDDILTFPSTAYGFSLKDKVWGAFAISNITNIIWDQDIFNSLVLSDIQKRLVRTLVRSHVSQSSSFDDLIREKGKGLIGLLVGPPGVGKTLTAEAVAEEVRRPLYVLGSGELGSSPKQIEVSLKRALELAQTWGAVLLLDEADVFLSKRSSHDLMQTAIVSIFLRQLEYYQGILIMTTNRVQSMDSAFESRVHFCIEYPELDHSARKRIWREFLVRAKGDKALNVQIRDNDLDEIALAQINGRQIKNVMTMAQCIAIEDKKALDVNVIKSLGDSLGGLTLSFRQ</sequence>
<dbReference type="CDD" id="cd19481">
    <property type="entry name" value="RecA-like_protease"/>
    <property type="match status" value="1"/>
</dbReference>
<dbReference type="InterPro" id="IPR054289">
    <property type="entry name" value="DUF7025"/>
</dbReference>
<comment type="caution">
    <text evidence="3">The sequence shown here is derived from an EMBL/GenBank/DDBJ whole genome shotgun (WGS) entry which is preliminary data.</text>
</comment>
<feature type="region of interest" description="Disordered" evidence="1">
    <location>
        <begin position="1"/>
        <end position="31"/>
    </location>
</feature>
<evidence type="ECO:0000313" key="4">
    <source>
        <dbReference type="Proteomes" id="UP001166286"/>
    </source>
</evidence>
<keyword evidence="4" id="KW-1185">Reference proteome</keyword>
<dbReference type="GO" id="GO:0016887">
    <property type="term" value="F:ATP hydrolysis activity"/>
    <property type="evidence" value="ECO:0007669"/>
    <property type="project" value="InterPro"/>
</dbReference>
<dbReference type="SMART" id="SM00382">
    <property type="entry name" value="AAA"/>
    <property type="match status" value="1"/>
</dbReference>
<evidence type="ECO:0000259" key="2">
    <source>
        <dbReference type="SMART" id="SM00382"/>
    </source>
</evidence>
<dbReference type="AlphaFoldDB" id="A0AA39V7T8"/>
<dbReference type="Pfam" id="PF22942">
    <property type="entry name" value="DUF7025"/>
    <property type="match status" value="1"/>
</dbReference>
<dbReference type="Gene3D" id="3.40.50.300">
    <property type="entry name" value="P-loop containing nucleotide triphosphate hydrolases"/>
    <property type="match status" value="1"/>
</dbReference>
<dbReference type="InterPro" id="IPR027417">
    <property type="entry name" value="P-loop_NTPase"/>
</dbReference>
<feature type="domain" description="AAA+ ATPase" evidence="2">
    <location>
        <begin position="451"/>
        <end position="576"/>
    </location>
</feature>